<accession>A0A2U1M1L4</accession>
<comment type="caution">
    <text evidence="2">The sequence shown here is derived from an EMBL/GenBank/DDBJ whole genome shotgun (WGS) entry which is preliminary data.</text>
</comment>
<feature type="region of interest" description="Disordered" evidence="1">
    <location>
        <begin position="30"/>
        <end position="50"/>
    </location>
</feature>
<dbReference type="OrthoDB" id="1095098at2759"/>
<feature type="compositionally biased region" description="Low complexity" evidence="1">
    <location>
        <begin position="30"/>
        <end position="43"/>
    </location>
</feature>
<evidence type="ECO:0000313" key="2">
    <source>
        <dbReference type="EMBL" id="PWA55121.1"/>
    </source>
</evidence>
<gene>
    <name evidence="2" type="ORF">CTI12_AA272200</name>
</gene>
<name>A0A2U1M1L4_ARTAN</name>
<dbReference type="Proteomes" id="UP000245207">
    <property type="component" value="Unassembled WGS sequence"/>
</dbReference>
<dbReference type="AlphaFoldDB" id="A0A2U1M1L4"/>
<dbReference type="EMBL" id="PKPP01006860">
    <property type="protein sequence ID" value="PWA55121.1"/>
    <property type="molecule type" value="Genomic_DNA"/>
</dbReference>
<dbReference type="PANTHER" id="PTHR33972">
    <property type="entry name" value="EXPRESSED PROTEIN"/>
    <property type="match status" value="1"/>
</dbReference>
<dbReference type="STRING" id="35608.A0A2U1M1L4"/>
<reference evidence="2 3" key="1">
    <citation type="journal article" date="2018" name="Mol. Plant">
        <title>The genome of Artemisia annua provides insight into the evolution of Asteraceae family and artemisinin biosynthesis.</title>
        <authorList>
            <person name="Shen Q."/>
            <person name="Zhang L."/>
            <person name="Liao Z."/>
            <person name="Wang S."/>
            <person name="Yan T."/>
            <person name="Shi P."/>
            <person name="Liu M."/>
            <person name="Fu X."/>
            <person name="Pan Q."/>
            <person name="Wang Y."/>
            <person name="Lv Z."/>
            <person name="Lu X."/>
            <person name="Zhang F."/>
            <person name="Jiang W."/>
            <person name="Ma Y."/>
            <person name="Chen M."/>
            <person name="Hao X."/>
            <person name="Li L."/>
            <person name="Tang Y."/>
            <person name="Lv G."/>
            <person name="Zhou Y."/>
            <person name="Sun X."/>
            <person name="Brodelius P.E."/>
            <person name="Rose J.K.C."/>
            <person name="Tang K."/>
        </authorList>
    </citation>
    <scope>NUCLEOTIDE SEQUENCE [LARGE SCALE GENOMIC DNA]</scope>
    <source>
        <strain evidence="3">cv. Huhao1</strain>
        <tissue evidence="2">Leaf</tissue>
    </source>
</reference>
<organism evidence="2 3">
    <name type="scientific">Artemisia annua</name>
    <name type="common">Sweet wormwood</name>
    <dbReference type="NCBI Taxonomy" id="35608"/>
    <lineage>
        <taxon>Eukaryota</taxon>
        <taxon>Viridiplantae</taxon>
        <taxon>Streptophyta</taxon>
        <taxon>Embryophyta</taxon>
        <taxon>Tracheophyta</taxon>
        <taxon>Spermatophyta</taxon>
        <taxon>Magnoliopsida</taxon>
        <taxon>eudicotyledons</taxon>
        <taxon>Gunneridae</taxon>
        <taxon>Pentapetalae</taxon>
        <taxon>asterids</taxon>
        <taxon>campanulids</taxon>
        <taxon>Asterales</taxon>
        <taxon>Asteraceae</taxon>
        <taxon>Asteroideae</taxon>
        <taxon>Anthemideae</taxon>
        <taxon>Artemisiinae</taxon>
        <taxon>Artemisia</taxon>
    </lineage>
</organism>
<evidence type="ECO:0000256" key="1">
    <source>
        <dbReference type="SAM" id="MobiDB-lite"/>
    </source>
</evidence>
<dbReference type="PANTHER" id="PTHR33972:SF2">
    <property type="entry name" value="OS04G0606700 PROTEIN"/>
    <property type="match status" value="1"/>
</dbReference>
<feature type="region of interest" description="Disordered" evidence="1">
    <location>
        <begin position="148"/>
        <end position="167"/>
    </location>
</feature>
<keyword evidence="3" id="KW-1185">Reference proteome</keyword>
<protein>
    <submittedName>
        <fullName evidence="2">Uncharacterized protein</fullName>
    </submittedName>
</protein>
<proteinExistence type="predicted"/>
<sequence length="167" mass="18476">MARLLSQTLIKTSSSSFSNPLKLITPSSLNQFSTRSSSSSSSLKKPKSTDESKSEIDVDVLALKKLDDFVHNVIVKQCEPDWLPFVPGMSYWVPPRRDVSKEVFDVFKTLTNPLTVGGCLDESMAVVMARAWPSSDFFIQGTSPMRPVDVNVDESDDNVSQPEDKEG</sequence>
<evidence type="ECO:0000313" key="3">
    <source>
        <dbReference type="Proteomes" id="UP000245207"/>
    </source>
</evidence>